<protein>
    <submittedName>
        <fullName evidence="3">MFS transporter</fullName>
    </submittedName>
</protein>
<dbReference type="SUPFAM" id="SSF103473">
    <property type="entry name" value="MFS general substrate transporter"/>
    <property type="match status" value="1"/>
</dbReference>
<evidence type="ECO:0000313" key="4">
    <source>
        <dbReference type="Proteomes" id="UP000471521"/>
    </source>
</evidence>
<reference evidence="3 4" key="1">
    <citation type="submission" date="2019-12" db="EMBL/GenBank/DDBJ databases">
        <title>Isolation and characterization of three novel carbon monoxide-oxidizing members of Halobacteria from salione crusts and soils.</title>
        <authorList>
            <person name="Myers M.R."/>
            <person name="King G.M."/>
        </authorList>
    </citation>
    <scope>NUCLEOTIDE SEQUENCE [LARGE SCALE GENOMIC DNA]</scope>
    <source>
        <strain evidence="3 4">PCN9</strain>
    </source>
</reference>
<keyword evidence="1" id="KW-0812">Transmembrane</keyword>
<comment type="caution">
    <text evidence="3">The sequence shown here is derived from an EMBL/GenBank/DDBJ whole genome shotgun (WGS) entry which is preliminary data.</text>
</comment>
<feature type="domain" description="Major facilitator superfamily (MFS) profile" evidence="2">
    <location>
        <begin position="1"/>
        <end position="107"/>
    </location>
</feature>
<evidence type="ECO:0000313" key="3">
    <source>
        <dbReference type="EMBL" id="MXR21955.1"/>
    </source>
</evidence>
<evidence type="ECO:0000256" key="1">
    <source>
        <dbReference type="SAM" id="Phobius"/>
    </source>
</evidence>
<dbReference type="Gene3D" id="1.20.1250.20">
    <property type="entry name" value="MFS general substrate transporter like domains"/>
    <property type="match status" value="1"/>
</dbReference>
<dbReference type="Proteomes" id="UP000471521">
    <property type="component" value="Unassembled WGS sequence"/>
</dbReference>
<proteinExistence type="predicted"/>
<dbReference type="PROSITE" id="PS50850">
    <property type="entry name" value="MFS"/>
    <property type="match status" value="1"/>
</dbReference>
<keyword evidence="1" id="KW-0472">Membrane</keyword>
<dbReference type="EMBL" id="WUUU01000177">
    <property type="protein sequence ID" value="MXR21955.1"/>
    <property type="molecule type" value="Genomic_DNA"/>
</dbReference>
<feature type="transmembrane region" description="Helical" evidence="1">
    <location>
        <begin position="76"/>
        <end position="102"/>
    </location>
</feature>
<dbReference type="GO" id="GO:0022857">
    <property type="term" value="F:transmembrane transporter activity"/>
    <property type="evidence" value="ECO:0007669"/>
    <property type="project" value="InterPro"/>
</dbReference>
<feature type="transmembrane region" description="Helical" evidence="1">
    <location>
        <begin position="44"/>
        <end position="64"/>
    </location>
</feature>
<dbReference type="InterPro" id="IPR036259">
    <property type="entry name" value="MFS_trans_sf"/>
</dbReference>
<feature type="non-terminal residue" evidence="3">
    <location>
        <position position="107"/>
    </location>
</feature>
<organism evidence="3 4">
    <name type="scientific">Halobacterium bonnevillei</name>
    <dbReference type="NCBI Taxonomy" id="2692200"/>
    <lineage>
        <taxon>Archaea</taxon>
        <taxon>Methanobacteriati</taxon>
        <taxon>Methanobacteriota</taxon>
        <taxon>Stenosarchaea group</taxon>
        <taxon>Halobacteria</taxon>
        <taxon>Halobacteriales</taxon>
        <taxon>Halobacteriaceae</taxon>
        <taxon>Halobacterium</taxon>
    </lineage>
</organism>
<dbReference type="InterPro" id="IPR020846">
    <property type="entry name" value="MFS_dom"/>
</dbReference>
<name>A0A6B0SJV2_9EURY</name>
<sequence>MVRRERGALASVVFTVLFAQVLLYPGAADVVASFGATDAETASRWFLAAEFGAFVAFAGVWGVASDRAGARVPFIVAGALAGSAGYAALALLDASFGVVLALRVAQG</sequence>
<accession>A0A6B0SJV2</accession>
<keyword evidence="4" id="KW-1185">Reference proteome</keyword>
<evidence type="ECO:0000259" key="2">
    <source>
        <dbReference type="PROSITE" id="PS50850"/>
    </source>
</evidence>
<gene>
    <name evidence="3" type="ORF">GRX66_15605</name>
</gene>
<dbReference type="AlphaFoldDB" id="A0A6B0SJV2"/>
<keyword evidence="1" id="KW-1133">Transmembrane helix</keyword>